<feature type="zinc finger region" description="C4-type" evidence="7">
    <location>
        <begin position="67"/>
        <end position="82"/>
    </location>
</feature>
<dbReference type="Pfam" id="PF13662">
    <property type="entry name" value="Toprim_4"/>
    <property type="match status" value="1"/>
</dbReference>
<evidence type="ECO:0000256" key="4">
    <source>
        <dbReference type="ARBA" id="ARBA00022833"/>
    </source>
</evidence>
<dbReference type="PROSITE" id="PS50880">
    <property type="entry name" value="TOPRIM"/>
    <property type="match status" value="1"/>
</dbReference>
<dbReference type="CDD" id="cd01025">
    <property type="entry name" value="TOPRIM_recR"/>
    <property type="match status" value="1"/>
</dbReference>
<name>A0A0F3ISK9_9PROT</name>
<dbReference type="PATRIC" id="fig|552518.3.peg.3399"/>
<evidence type="ECO:0000256" key="5">
    <source>
        <dbReference type="ARBA" id="ARBA00023172"/>
    </source>
</evidence>
<feature type="domain" description="Toprim" evidence="8">
    <location>
        <begin position="90"/>
        <end position="185"/>
    </location>
</feature>
<dbReference type="AlphaFoldDB" id="A0A0F3ISK9"/>
<gene>
    <name evidence="7" type="primary">recR</name>
    <name evidence="9" type="ORF">VZ95_16985</name>
</gene>
<evidence type="ECO:0000256" key="7">
    <source>
        <dbReference type="HAMAP-Rule" id="MF_00017"/>
    </source>
</evidence>
<dbReference type="Gene3D" id="6.10.250.240">
    <property type="match status" value="1"/>
</dbReference>
<comment type="function">
    <text evidence="7">May play a role in DNA repair. It seems to be involved in an RecBC-independent recombinational process of DNA repair. It may act with RecF and RecO.</text>
</comment>
<dbReference type="PANTHER" id="PTHR30446:SF0">
    <property type="entry name" value="RECOMBINATION PROTEIN RECR"/>
    <property type="match status" value="1"/>
</dbReference>
<dbReference type="Pfam" id="PF21176">
    <property type="entry name" value="RecR_HhH"/>
    <property type="match status" value="1"/>
</dbReference>
<dbReference type="GO" id="GO:0006281">
    <property type="term" value="P:DNA repair"/>
    <property type="evidence" value="ECO:0007669"/>
    <property type="project" value="UniProtKB-UniRule"/>
</dbReference>
<dbReference type="InterPro" id="IPR034137">
    <property type="entry name" value="TOPRIM_RecR"/>
</dbReference>
<dbReference type="GO" id="GO:0008270">
    <property type="term" value="F:zinc ion binding"/>
    <property type="evidence" value="ECO:0007669"/>
    <property type="project" value="UniProtKB-KW"/>
</dbReference>
<dbReference type="EMBL" id="LAJY01000535">
    <property type="protein sequence ID" value="KJV08569.1"/>
    <property type="molecule type" value="Genomic_DNA"/>
</dbReference>
<protein>
    <recommendedName>
        <fullName evidence="7">Recombination protein RecR</fullName>
    </recommendedName>
</protein>
<evidence type="ECO:0000259" key="8">
    <source>
        <dbReference type="PROSITE" id="PS50880"/>
    </source>
</evidence>
<evidence type="ECO:0000256" key="1">
    <source>
        <dbReference type="ARBA" id="ARBA00022723"/>
    </source>
</evidence>
<dbReference type="SMART" id="SM00493">
    <property type="entry name" value="TOPRIM"/>
    <property type="match status" value="1"/>
</dbReference>
<dbReference type="InterPro" id="IPR023627">
    <property type="entry name" value="Rcmb_RecR"/>
</dbReference>
<dbReference type="Gene3D" id="1.10.8.420">
    <property type="entry name" value="RecR Domain 1"/>
    <property type="match status" value="1"/>
</dbReference>
<organism evidence="9 10">
    <name type="scientific">Elstera litoralis</name>
    <dbReference type="NCBI Taxonomy" id="552518"/>
    <lineage>
        <taxon>Bacteria</taxon>
        <taxon>Pseudomonadati</taxon>
        <taxon>Pseudomonadota</taxon>
        <taxon>Alphaproteobacteria</taxon>
        <taxon>Rhodospirillales</taxon>
        <taxon>Rhodospirillaceae</taxon>
        <taxon>Elstera</taxon>
    </lineage>
</organism>
<dbReference type="PANTHER" id="PTHR30446">
    <property type="entry name" value="RECOMBINATION PROTEIN RECR"/>
    <property type="match status" value="1"/>
</dbReference>
<evidence type="ECO:0000256" key="6">
    <source>
        <dbReference type="ARBA" id="ARBA00023204"/>
    </source>
</evidence>
<dbReference type="Proteomes" id="UP000033774">
    <property type="component" value="Unassembled WGS sequence"/>
</dbReference>
<dbReference type="InterPro" id="IPR015967">
    <property type="entry name" value="Rcmb_RecR_Znf"/>
</dbReference>
<dbReference type="GO" id="GO:0006310">
    <property type="term" value="P:DNA recombination"/>
    <property type="evidence" value="ECO:0007669"/>
    <property type="project" value="UniProtKB-UniRule"/>
</dbReference>
<keyword evidence="6 7" id="KW-0234">DNA repair</keyword>
<dbReference type="Gene3D" id="3.30.60.80">
    <property type="match status" value="1"/>
</dbReference>
<keyword evidence="4 7" id="KW-0862">Zinc</keyword>
<dbReference type="InterPro" id="IPR000093">
    <property type="entry name" value="DNA_Rcmb_RecR"/>
</dbReference>
<dbReference type="GO" id="GO:0003677">
    <property type="term" value="F:DNA binding"/>
    <property type="evidence" value="ECO:0007669"/>
    <property type="project" value="UniProtKB-UniRule"/>
</dbReference>
<evidence type="ECO:0000256" key="2">
    <source>
        <dbReference type="ARBA" id="ARBA00022763"/>
    </source>
</evidence>
<keyword evidence="1 7" id="KW-0479">Metal-binding</keyword>
<dbReference type="Pfam" id="PF21175">
    <property type="entry name" value="RecR_C"/>
    <property type="match status" value="1"/>
</dbReference>
<sequence>MTDTDAGCHRNDRDDAARWLIALLARLPGLGPRSARRAALHLLKRRDALMIPLADAISETARTIKTCTVCGTLDSSDPCRICSDETRAHGPICIVEQVGDLWAIERTGSFHGRYHVLGGTLSALEGVGPEALGVPRLLARLKEGGVSEVILALNATLDGQTTAYYLTEVLADSGVKLTRLAHGVPVGGELDYLDDGTLMAAFSARRSVETP</sequence>
<reference evidence="9 10" key="1">
    <citation type="submission" date="2015-03" db="EMBL/GenBank/DDBJ databases">
        <title>Draft genome sequence of Elstera litoralis.</title>
        <authorList>
            <person name="Rahalkar M.C."/>
            <person name="Dhakephalkar P.K."/>
            <person name="Pore S.D."/>
            <person name="Arora P."/>
            <person name="Kapse N.G."/>
            <person name="Pandit P.S."/>
        </authorList>
    </citation>
    <scope>NUCLEOTIDE SEQUENCE [LARGE SCALE GENOMIC DNA]</scope>
    <source>
        <strain evidence="9 10">Dia-1</strain>
    </source>
</reference>
<evidence type="ECO:0000313" key="10">
    <source>
        <dbReference type="Proteomes" id="UP000033774"/>
    </source>
</evidence>
<dbReference type="InterPro" id="IPR006171">
    <property type="entry name" value="TOPRIM_dom"/>
</dbReference>
<dbReference type="Pfam" id="PF02132">
    <property type="entry name" value="RecR_ZnF"/>
    <property type="match status" value="1"/>
</dbReference>
<evidence type="ECO:0000313" key="9">
    <source>
        <dbReference type="EMBL" id="KJV08569.1"/>
    </source>
</evidence>
<dbReference type="HAMAP" id="MF_00017">
    <property type="entry name" value="RecR"/>
    <property type="match status" value="1"/>
</dbReference>
<dbReference type="Gene3D" id="3.40.1360.10">
    <property type="match status" value="1"/>
</dbReference>
<keyword evidence="10" id="KW-1185">Reference proteome</keyword>
<dbReference type="SUPFAM" id="SSF111304">
    <property type="entry name" value="Recombination protein RecR"/>
    <property type="match status" value="1"/>
</dbReference>
<keyword evidence="5 7" id="KW-0233">DNA recombination</keyword>
<evidence type="ECO:0000256" key="3">
    <source>
        <dbReference type="ARBA" id="ARBA00022771"/>
    </source>
</evidence>
<comment type="caution">
    <text evidence="9">The sequence shown here is derived from an EMBL/GenBank/DDBJ whole genome shotgun (WGS) entry which is preliminary data.</text>
</comment>
<keyword evidence="3 7" id="KW-0863">Zinc-finger</keyword>
<comment type="similarity">
    <text evidence="7">Belongs to the RecR family.</text>
</comment>
<dbReference type="NCBIfam" id="TIGR00615">
    <property type="entry name" value="recR"/>
    <property type="match status" value="1"/>
</dbReference>
<keyword evidence="2 7" id="KW-0227">DNA damage</keyword>
<accession>A0A0F3ISK9</accession>
<proteinExistence type="inferred from homology"/>